<comment type="caution">
    <text evidence="1">The sequence shown here is derived from an EMBL/GenBank/DDBJ whole genome shotgun (WGS) entry which is preliminary data.</text>
</comment>
<accession>A0ACC1SSC4</accession>
<proteinExistence type="predicted"/>
<dbReference type="Proteomes" id="UP001148629">
    <property type="component" value="Unassembled WGS sequence"/>
</dbReference>
<sequence>MDSDKPPSHRGERPSEHTSQSSSQEHQDSPQPEPHHPVGWSLQNEQYESPSEEGTDTDTEEEHETSSADSDDQDGSDSLKELRCWLKSNYNDTVFACGGRVPIDAQDEQSLAKETLSRPASVSSDSSSLLTIPSATPHVPVTLRWDPRDDSTPSTHCKLTIPTVNPDNLEHLLSEMMPATFGLGWEDVYDESYRKASKLEPSNFSTNFCPYTVGIIDAVSQLLLPSRESNKQRAVKAELYKLNARPSGHFRSHVDTPRSRSQFGSLVVCLPVEHEGGTLEVRHCDQTMSFDWASSSGSSNSSIQWAAFYSDCEHEVLPVTSGHRITLTYNLYITRGNTQLSSEPNALDITQTPLYRELQGLLNDENFLPDGGYVGCYTTHAYPHTSSHGCLADILKGLDMAIWQAFQHLGCGVCLRPVLAVAPFYQQPRSFNLGKKFDIKALSRLIETPDEWGSMLKDDWGLERVPFNDVVWLNKPNLDHEQYGNEPSTHLAYSVCTIIIGVPKYEDGQRMRLEATFTCVDSEEESWDNAPPYPDV</sequence>
<protein>
    <submittedName>
        <fullName evidence="1">Uncharacterized protein</fullName>
    </submittedName>
</protein>
<dbReference type="EMBL" id="JANRMS010000161">
    <property type="protein sequence ID" value="KAJ3545149.1"/>
    <property type="molecule type" value="Genomic_DNA"/>
</dbReference>
<evidence type="ECO:0000313" key="1">
    <source>
        <dbReference type="EMBL" id="KAJ3545149.1"/>
    </source>
</evidence>
<gene>
    <name evidence="1" type="ORF">NM208_g2639</name>
</gene>
<evidence type="ECO:0000313" key="2">
    <source>
        <dbReference type="Proteomes" id="UP001148629"/>
    </source>
</evidence>
<keyword evidence="2" id="KW-1185">Reference proteome</keyword>
<reference evidence="1" key="1">
    <citation type="submission" date="2022-08" db="EMBL/GenBank/DDBJ databases">
        <title>Genome Sequence of Fusarium decemcellulare.</title>
        <authorList>
            <person name="Buettner E."/>
        </authorList>
    </citation>
    <scope>NUCLEOTIDE SEQUENCE</scope>
    <source>
        <strain evidence="1">Babe19</strain>
    </source>
</reference>
<name>A0ACC1SSC4_9HYPO</name>
<organism evidence="1 2">
    <name type="scientific">Fusarium decemcellulare</name>
    <dbReference type="NCBI Taxonomy" id="57161"/>
    <lineage>
        <taxon>Eukaryota</taxon>
        <taxon>Fungi</taxon>
        <taxon>Dikarya</taxon>
        <taxon>Ascomycota</taxon>
        <taxon>Pezizomycotina</taxon>
        <taxon>Sordariomycetes</taxon>
        <taxon>Hypocreomycetidae</taxon>
        <taxon>Hypocreales</taxon>
        <taxon>Nectriaceae</taxon>
        <taxon>Fusarium</taxon>
        <taxon>Fusarium decemcellulare species complex</taxon>
    </lineage>
</organism>